<name>A0A806KLF6_9BACT</name>
<dbReference type="CDD" id="cd03278">
    <property type="entry name" value="ABC_SMC_barmotin"/>
    <property type="match status" value="1"/>
</dbReference>
<dbReference type="Gene3D" id="1.10.287.1490">
    <property type="match status" value="1"/>
</dbReference>
<sequence>MEELDAGLKKAGYSAAERKNAEEALNETLSRLRIVLSGRETLIRDLAAASSQGVDAAELERISSALAASLADAASDAEKAVSLFQNYREHSPSFIDEFLAPEGIITKKRAIDAQIRGAKDGIEERRQRVKTLRGENITLLAKIDEYRATLENLKVNRAQINVRAQSAEEQAKLIRRELSGQEGLLKTIRDELTLSRKRMEELDGRIAAAQEEIAAIDQKTAAASTELENLENDIRKRNANVAGRKEIINKRMNELSKVQESLEKIHLDLVQSETEIKNIQDNFRETHSRDLLEFEERIFTISAAPADLRDKLTSSRAKMKELGSVNLMAPEEYAETKERYDTLSFQMADLVKARKDLEDLTAEIKQESSALFLETYNRIKRNFHNMFKRLFGGGRAELRLSDPNHVLESGIEILAQPPGKKLEHLSLLSGGECSMTAVALLFATYMVRPSPFCLLDEIDAALDEQNVGRFVHLLREFSDKSQFIIITHNKKTVAGAGTLLGVTMQESGVTKLITVRIENEEVAIQDGPPPQSELWDEDGVFEEEDVPHEAGRELPRGINDPKKVTEAQLRPIRSRTTTS</sequence>
<dbReference type="Pfam" id="PF02463">
    <property type="entry name" value="SMC_N"/>
    <property type="match status" value="1"/>
</dbReference>
<evidence type="ECO:0000259" key="3">
    <source>
        <dbReference type="Pfam" id="PF02463"/>
    </source>
</evidence>
<feature type="coiled-coil region" evidence="1">
    <location>
        <begin position="343"/>
        <end position="370"/>
    </location>
</feature>
<dbReference type="InterPro" id="IPR003395">
    <property type="entry name" value="RecF/RecN/SMC_N"/>
</dbReference>
<evidence type="ECO:0000256" key="2">
    <source>
        <dbReference type="SAM" id="MobiDB-lite"/>
    </source>
</evidence>
<dbReference type="AlphaFoldDB" id="A0A806KLF6"/>
<dbReference type="InterPro" id="IPR027417">
    <property type="entry name" value="P-loop_NTPase"/>
</dbReference>
<feature type="domain" description="RecF/RecN/SMC N-terminal" evidence="3">
    <location>
        <begin position="225"/>
        <end position="510"/>
    </location>
</feature>
<evidence type="ECO:0000256" key="1">
    <source>
        <dbReference type="SAM" id="Coils"/>
    </source>
</evidence>
<organism evidence="4">
    <name type="scientific">uncultured bacterium contig00043</name>
    <dbReference type="NCBI Taxonomy" id="1181530"/>
    <lineage>
        <taxon>Bacteria</taxon>
        <taxon>environmental samples</taxon>
    </lineage>
</organism>
<dbReference type="Gene3D" id="3.40.50.300">
    <property type="entry name" value="P-loop containing nucleotide triphosphate hydrolases"/>
    <property type="match status" value="1"/>
</dbReference>
<feature type="coiled-coil region" evidence="1">
    <location>
        <begin position="136"/>
        <end position="282"/>
    </location>
</feature>
<feature type="compositionally biased region" description="Basic and acidic residues" evidence="2">
    <location>
        <begin position="547"/>
        <end position="565"/>
    </location>
</feature>
<reference evidence="4" key="1">
    <citation type="submission" date="2012-03" db="EMBL/GenBank/DDBJ databases">
        <title>Functional metagenomics reveals considerable lignocellulase gene clusters in the gut microbiome of a wood-feeding higher termite.</title>
        <authorList>
            <person name="Liu N."/>
        </authorList>
    </citation>
    <scope>NUCLEOTIDE SEQUENCE</scope>
</reference>
<dbReference type="SUPFAM" id="SSF52540">
    <property type="entry name" value="P-loop containing nucleoside triphosphate hydrolases"/>
    <property type="match status" value="1"/>
</dbReference>
<keyword evidence="1" id="KW-0175">Coiled coil</keyword>
<evidence type="ECO:0000313" key="4">
    <source>
        <dbReference type="EMBL" id="AGS52621.1"/>
    </source>
</evidence>
<accession>A0A806KLF6</accession>
<feature type="region of interest" description="Disordered" evidence="2">
    <location>
        <begin position="525"/>
        <end position="579"/>
    </location>
</feature>
<protein>
    <submittedName>
        <fullName evidence="4">Chromosome partition protein smc</fullName>
    </submittedName>
</protein>
<proteinExistence type="predicted"/>
<feature type="compositionally biased region" description="Acidic residues" evidence="2">
    <location>
        <begin position="534"/>
        <end position="546"/>
    </location>
</feature>
<dbReference type="PANTHER" id="PTHR18937">
    <property type="entry name" value="STRUCTURAL MAINTENANCE OF CHROMOSOMES SMC FAMILY MEMBER"/>
    <property type="match status" value="1"/>
</dbReference>
<dbReference type="EMBL" id="JQ844203">
    <property type="protein sequence ID" value="AGS52621.1"/>
    <property type="molecule type" value="Genomic_DNA"/>
</dbReference>